<dbReference type="PANTHER" id="PTHR46093:SF18">
    <property type="entry name" value="FIBRONECTIN TYPE-III DOMAIN-CONTAINING PROTEIN"/>
    <property type="match status" value="1"/>
</dbReference>
<dbReference type="SUPFAM" id="SSF117281">
    <property type="entry name" value="Kelch motif"/>
    <property type="match status" value="2"/>
</dbReference>
<feature type="compositionally biased region" description="Polar residues" evidence="3">
    <location>
        <begin position="899"/>
        <end position="908"/>
    </location>
</feature>
<feature type="region of interest" description="Disordered" evidence="3">
    <location>
        <begin position="691"/>
        <end position="744"/>
    </location>
</feature>
<dbReference type="InterPro" id="IPR015915">
    <property type="entry name" value="Kelch-typ_b-propeller"/>
</dbReference>
<reference evidence="6 7" key="1">
    <citation type="journal article" date="2011" name="PLoS Pathog.">
        <title>Endophytic Life Strategies Decoded by Genome and Transcriptome Analyses of the Mutualistic Root Symbiont Piriformospora indica.</title>
        <authorList>
            <person name="Zuccaro A."/>
            <person name="Lahrmann U."/>
            <person name="Guldener U."/>
            <person name="Langen G."/>
            <person name="Pfiffi S."/>
            <person name="Biedenkopf D."/>
            <person name="Wong P."/>
            <person name="Samans B."/>
            <person name="Grimm C."/>
            <person name="Basiewicz M."/>
            <person name="Murat C."/>
            <person name="Martin F."/>
            <person name="Kogel K.H."/>
        </authorList>
    </citation>
    <scope>NUCLEOTIDE SEQUENCE [LARGE SCALE GENOMIC DNA]</scope>
    <source>
        <strain evidence="6 7">DSM 11827</strain>
    </source>
</reference>
<dbReference type="PANTHER" id="PTHR46093">
    <property type="entry name" value="ACYL-COA-BINDING DOMAIN-CONTAINING PROTEIN 5"/>
    <property type="match status" value="1"/>
</dbReference>
<comment type="caution">
    <text evidence="6">The sequence shown here is derived from an EMBL/GenBank/DDBJ whole genome shotgun (WGS) entry which is preliminary data.</text>
</comment>
<feature type="region of interest" description="Disordered" evidence="3">
    <location>
        <begin position="359"/>
        <end position="426"/>
    </location>
</feature>
<feature type="compositionally biased region" description="Basic and acidic residues" evidence="3">
    <location>
        <begin position="704"/>
        <end position="713"/>
    </location>
</feature>
<dbReference type="Proteomes" id="UP000007148">
    <property type="component" value="Unassembled WGS sequence"/>
</dbReference>
<evidence type="ECO:0000256" key="5">
    <source>
        <dbReference type="SAM" id="SignalP"/>
    </source>
</evidence>
<evidence type="ECO:0000256" key="4">
    <source>
        <dbReference type="SAM" id="Phobius"/>
    </source>
</evidence>
<dbReference type="eggNOG" id="ENOG502S10E">
    <property type="taxonomic scope" value="Eukaryota"/>
</dbReference>
<feature type="region of interest" description="Disordered" evidence="3">
    <location>
        <begin position="955"/>
        <end position="1028"/>
    </location>
</feature>
<dbReference type="EMBL" id="CAFZ01000009">
    <property type="protein sequence ID" value="CCA67065.1"/>
    <property type="molecule type" value="Genomic_DNA"/>
</dbReference>
<feature type="compositionally biased region" description="Low complexity" evidence="3">
    <location>
        <begin position="714"/>
        <end position="725"/>
    </location>
</feature>
<protein>
    <recommendedName>
        <fullName evidence="8">Galactose oxidase</fullName>
    </recommendedName>
</protein>
<evidence type="ECO:0008006" key="8">
    <source>
        <dbReference type="Google" id="ProtNLM"/>
    </source>
</evidence>
<keyword evidence="7" id="KW-1185">Reference proteome</keyword>
<dbReference type="OrthoDB" id="432528at2759"/>
<feature type="compositionally biased region" description="Polar residues" evidence="3">
    <location>
        <begin position="694"/>
        <end position="703"/>
    </location>
</feature>
<keyword evidence="5" id="KW-0732">Signal</keyword>
<sequence>MRTLLHSSRILALGLGLYAATANGQASLPAARWGQATTVIGSTILVHGGKLDQNNSFSYSSAPNTAQLLSLDLSSGFTLDNPPWGDVDAPNGPALAFHSITAFSQQELLFFGGDPGPELPLSTRNDSAGTLWYAGHRGTWKTYPDGWAQQPMRRQYHSANSFHGRVFITGGEKVDGSDFGFRDPYVFNPWVSGSQFSALSSDASPPDLVGHSTITLPNGTLFVLGGYSRSTQQLQPLNTVYTYNIWDGSWSSFNTNGDVVPTGRRNFAAVLVGTDSVLIHGGADGSFLQGRSDGFLLSFSSRTWTSLPALDQALGARWDHAAFGIGNSVFFAYGYTSNGPASNALLLYDVPSGSFQGSYTPPGGLPNTNSPAIYPDNGGGGGGGGNSPPSGSGSGDSSPGGQDTTGNPGGSTSPPHNGQSGNDSKGNSTPIVLGSIFGGLAAAALVVVIIVVYRRRRKDRNNRRGWSGTSDDAEKLVVVGGFQRVPRGKGYGLVTRLLNVRPTTVYTQAPARERFDILGDEANSHYRRESRPRGYRTGTGDTGSSYGAGNLRRWGSLGNAPSAIGSLVTASVSSFKTTFGLNNPPPAPVQDLKGDSNNGGSRNLMAPPSAWRRGSSYTSNYHTDPFGDENGVEEEYQRAMGMQHEALKRASSSGTDEYSALILNRNPSEGVAQPIPDTSRHSNLAFIPLAPVVSGSTDPSQSHGSDEHHERQKTSATTHGTTIITPFADGSQRSGSPRVHSPTPYQLQRATSAGSRIGASLTRAISAVSTLFSGGHEYQSPRQRGKSLGGGVTATPYQYDYEDLRDPNPPPPMLGMGLLPIAESRGEDASRHASRFMSSSEGGVGTTSTGRPPLVLRALHGKSLSSLRTANSEALERLGTGNWNVIQRDETGSTRRTDGSLSSVPDSQYTDLVGENAMGDADSASMKWQDVVGQGGETRTVVESPVDLASRDTFFNDHPPLASLSGPSSPAGPRPIPPSKHVSYSLAQRMETLDTTSQPSPRRPTYVLAPKPTLFIANPGRRGATDSS</sequence>
<keyword evidence="4" id="KW-1133">Transmembrane helix</keyword>
<gene>
    <name evidence="6" type="ORF">PIIN_00902</name>
</gene>
<feature type="compositionally biased region" description="Basic and acidic residues" evidence="3">
    <location>
        <begin position="889"/>
        <end position="898"/>
    </location>
</feature>
<evidence type="ECO:0000313" key="6">
    <source>
        <dbReference type="EMBL" id="CCA67065.1"/>
    </source>
</evidence>
<evidence type="ECO:0000256" key="2">
    <source>
        <dbReference type="ARBA" id="ARBA00022737"/>
    </source>
</evidence>
<feature type="chain" id="PRO_5003468246" description="Galactose oxidase" evidence="5">
    <location>
        <begin position="25"/>
        <end position="1028"/>
    </location>
</feature>
<feature type="region of interest" description="Disordered" evidence="3">
    <location>
        <begin position="527"/>
        <end position="547"/>
    </location>
</feature>
<dbReference type="AlphaFoldDB" id="G4T6W4"/>
<dbReference type="HOGENOM" id="CLU_007044_0_0_1"/>
<feature type="transmembrane region" description="Helical" evidence="4">
    <location>
        <begin position="431"/>
        <end position="453"/>
    </location>
</feature>
<keyword evidence="1" id="KW-0880">Kelch repeat</keyword>
<feature type="region of interest" description="Disordered" evidence="3">
    <location>
        <begin position="889"/>
        <end position="908"/>
    </location>
</feature>
<dbReference type="STRING" id="1109443.G4T6W4"/>
<dbReference type="InParanoid" id="G4T6W4"/>
<dbReference type="Pfam" id="PF24681">
    <property type="entry name" value="Kelch_KLHDC2_KLHL20_DRC7"/>
    <property type="match status" value="1"/>
</dbReference>
<feature type="compositionally biased region" description="Low complexity" evidence="3">
    <location>
        <begin position="959"/>
        <end position="969"/>
    </location>
</feature>
<keyword evidence="4" id="KW-0812">Transmembrane</keyword>
<feature type="compositionally biased region" description="Gly residues" evidence="3">
    <location>
        <begin position="377"/>
        <end position="386"/>
    </location>
</feature>
<name>G4T6W4_SERID</name>
<keyword evidence="4" id="KW-0472">Membrane</keyword>
<feature type="signal peptide" evidence="5">
    <location>
        <begin position="1"/>
        <end position="24"/>
    </location>
</feature>
<accession>G4T6W4</accession>
<evidence type="ECO:0000256" key="1">
    <source>
        <dbReference type="ARBA" id="ARBA00022441"/>
    </source>
</evidence>
<feature type="compositionally biased region" description="Polar residues" evidence="3">
    <location>
        <begin position="402"/>
        <end position="426"/>
    </location>
</feature>
<keyword evidence="2" id="KW-0677">Repeat</keyword>
<feature type="compositionally biased region" description="Low complexity" evidence="3">
    <location>
        <begin position="387"/>
        <end position="401"/>
    </location>
</feature>
<dbReference type="Gene3D" id="2.120.10.80">
    <property type="entry name" value="Kelch-type beta propeller"/>
    <property type="match status" value="1"/>
</dbReference>
<evidence type="ECO:0000256" key="3">
    <source>
        <dbReference type="SAM" id="MobiDB-lite"/>
    </source>
</evidence>
<proteinExistence type="predicted"/>
<organism evidence="6 7">
    <name type="scientific">Serendipita indica (strain DSM 11827)</name>
    <name type="common">Root endophyte fungus</name>
    <name type="synonym">Piriformospora indica</name>
    <dbReference type="NCBI Taxonomy" id="1109443"/>
    <lineage>
        <taxon>Eukaryota</taxon>
        <taxon>Fungi</taxon>
        <taxon>Dikarya</taxon>
        <taxon>Basidiomycota</taxon>
        <taxon>Agaricomycotina</taxon>
        <taxon>Agaricomycetes</taxon>
        <taxon>Sebacinales</taxon>
        <taxon>Serendipitaceae</taxon>
        <taxon>Serendipita</taxon>
    </lineage>
</organism>
<evidence type="ECO:0000313" key="7">
    <source>
        <dbReference type="Proteomes" id="UP000007148"/>
    </source>
</evidence>